<proteinExistence type="predicted"/>
<dbReference type="Proteomes" id="UP001057520">
    <property type="component" value="Chromosome"/>
</dbReference>
<organism evidence="1 2">
    <name type="scientific">Caulobacter segnis</name>
    <dbReference type="NCBI Taxonomy" id="88688"/>
    <lineage>
        <taxon>Bacteria</taxon>
        <taxon>Pseudomonadati</taxon>
        <taxon>Pseudomonadota</taxon>
        <taxon>Alphaproteobacteria</taxon>
        <taxon>Caulobacterales</taxon>
        <taxon>Caulobacteraceae</taxon>
        <taxon>Caulobacter</taxon>
    </lineage>
</organism>
<evidence type="ECO:0000313" key="2">
    <source>
        <dbReference type="Proteomes" id="UP001057520"/>
    </source>
</evidence>
<keyword evidence="2" id="KW-1185">Reference proteome</keyword>
<gene>
    <name evidence="1" type="ORF">MZV50_01590</name>
</gene>
<sequence length="267" mass="29073">MAGTSMDEGPVLDQQSLRQAMVEAAASAAAPSLTGRRFRLTTRFVEEKPRKYGIFKQSGRWLYDKRTGSLVTSIGFGEITERNFGSFKNSGLQVLPPLQSFFFDVETHRGQPLDAEGRPIGLMAPSAAIGMTPGRAPPPSISYQLADSTKAISFGLAIPYEENGPSALPAGMAPLEVSQARGRRDHAERFARDLTLVVEGEITDLGQKPQVFCGGYRGALTFKEITGYTPNWIKDQQCFVTARIDRVQVMRGETVVSAWPKAAKAAD</sequence>
<reference evidence="1 2" key="1">
    <citation type="submission" date="2022-04" db="EMBL/GenBank/DDBJ databases">
        <title>Genome sequence of soybean root-associated Caulobacter segnis RL271.</title>
        <authorList>
            <person name="Longley R."/>
            <person name="Bonito G."/>
            <person name="Trigodet F."/>
            <person name="Crosson S."/>
            <person name="Fiebig A."/>
        </authorList>
    </citation>
    <scope>NUCLEOTIDE SEQUENCE [LARGE SCALE GENOMIC DNA]</scope>
    <source>
        <strain evidence="1 2">RL271</strain>
    </source>
</reference>
<accession>A0ABY4ZUA0</accession>
<name>A0ABY4ZUA0_9CAUL</name>
<evidence type="ECO:0000313" key="1">
    <source>
        <dbReference type="EMBL" id="USQ96316.1"/>
    </source>
</evidence>
<dbReference type="EMBL" id="CP096040">
    <property type="protein sequence ID" value="USQ96316.1"/>
    <property type="molecule type" value="Genomic_DNA"/>
</dbReference>
<protein>
    <submittedName>
        <fullName evidence="1">Uncharacterized protein</fullName>
    </submittedName>
</protein>